<keyword evidence="7" id="KW-0482">Metalloprotease</keyword>
<dbReference type="GO" id="GO:0046872">
    <property type="term" value="F:metal ion binding"/>
    <property type="evidence" value="ECO:0007669"/>
    <property type="project" value="UniProtKB-KW"/>
</dbReference>
<name>A0A7J0BZD7_9BACT</name>
<accession>A0A7J0BZD7</accession>
<evidence type="ECO:0000259" key="8">
    <source>
        <dbReference type="Pfam" id="PF01551"/>
    </source>
</evidence>
<keyword evidence="6" id="KW-0862">Zinc</keyword>
<evidence type="ECO:0000313" key="10">
    <source>
        <dbReference type="EMBL" id="GFM38532.1"/>
    </source>
</evidence>
<dbReference type="Pfam" id="PF01551">
    <property type="entry name" value="Peptidase_M23"/>
    <property type="match status" value="1"/>
</dbReference>
<keyword evidence="3" id="KW-0645">Protease</keyword>
<dbReference type="Pfam" id="PF19425">
    <property type="entry name" value="Csd3_N2"/>
    <property type="match status" value="1"/>
</dbReference>
<dbReference type="Proteomes" id="UP000503820">
    <property type="component" value="Unassembled WGS sequence"/>
</dbReference>
<comment type="caution">
    <text evidence="10">The sequence shown here is derived from an EMBL/GenBank/DDBJ whole genome shotgun (WGS) entry which is preliminary data.</text>
</comment>
<dbReference type="PANTHER" id="PTHR21666:SF288">
    <property type="entry name" value="CELL DIVISION PROTEIN YTFB"/>
    <property type="match status" value="1"/>
</dbReference>
<feature type="domain" description="Csd3-like second N-terminal" evidence="9">
    <location>
        <begin position="122"/>
        <end position="243"/>
    </location>
</feature>
<comment type="cofactor">
    <cofactor evidence="1">
        <name>Zn(2+)</name>
        <dbReference type="ChEBI" id="CHEBI:29105"/>
    </cofactor>
</comment>
<gene>
    <name evidence="10" type="ORF">DSM19430T_32160</name>
</gene>
<keyword evidence="4" id="KW-0479">Metal-binding</keyword>
<dbReference type="InterPro" id="IPR050570">
    <property type="entry name" value="Cell_wall_metabolism_enzyme"/>
</dbReference>
<organism evidence="10 11">
    <name type="scientific">Desulfovibrio psychrotolerans</name>
    <dbReference type="NCBI Taxonomy" id="415242"/>
    <lineage>
        <taxon>Bacteria</taxon>
        <taxon>Pseudomonadati</taxon>
        <taxon>Thermodesulfobacteriota</taxon>
        <taxon>Desulfovibrionia</taxon>
        <taxon>Desulfovibrionales</taxon>
        <taxon>Desulfovibrionaceae</taxon>
        <taxon>Desulfovibrio</taxon>
    </lineage>
</organism>
<dbReference type="GO" id="GO:0004222">
    <property type="term" value="F:metalloendopeptidase activity"/>
    <property type="evidence" value="ECO:0007669"/>
    <property type="project" value="TreeGrafter"/>
</dbReference>
<evidence type="ECO:0000259" key="9">
    <source>
        <dbReference type="Pfam" id="PF19425"/>
    </source>
</evidence>
<dbReference type="GO" id="GO:0030313">
    <property type="term" value="C:cell envelope"/>
    <property type="evidence" value="ECO:0007669"/>
    <property type="project" value="UniProtKB-SubCell"/>
</dbReference>
<dbReference type="InterPro" id="IPR011055">
    <property type="entry name" value="Dup_hybrid_motif"/>
</dbReference>
<dbReference type="PANTHER" id="PTHR21666">
    <property type="entry name" value="PEPTIDASE-RELATED"/>
    <property type="match status" value="1"/>
</dbReference>
<dbReference type="AlphaFoldDB" id="A0A7J0BZD7"/>
<dbReference type="CDD" id="cd12797">
    <property type="entry name" value="M23_peptidase"/>
    <property type="match status" value="1"/>
</dbReference>
<dbReference type="Gene3D" id="3.10.450.350">
    <property type="match status" value="1"/>
</dbReference>
<reference evidence="10 11" key="1">
    <citation type="submission" date="2020-05" db="EMBL/GenBank/DDBJ databases">
        <title>Draft genome sequence of Desulfovibrio psychrotolerans JS1T.</title>
        <authorList>
            <person name="Ueno A."/>
            <person name="Tamazawa S."/>
            <person name="Tamamura S."/>
            <person name="Murakami T."/>
            <person name="Kiyama T."/>
            <person name="Inomata H."/>
            <person name="Amano Y."/>
            <person name="Miyakawa K."/>
            <person name="Tamaki H."/>
            <person name="Naganuma T."/>
            <person name="Kaneko K."/>
        </authorList>
    </citation>
    <scope>NUCLEOTIDE SEQUENCE [LARGE SCALE GENOMIC DNA]</scope>
    <source>
        <strain evidence="10 11">JS1</strain>
    </source>
</reference>
<dbReference type="Gene3D" id="2.70.70.10">
    <property type="entry name" value="Glucose Permease (Domain IIA)"/>
    <property type="match status" value="1"/>
</dbReference>
<evidence type="ECO:0000256" key="6">
    <source>
        <dbReference type="ARBA" id="ARBA00022833"/>
    </source>
</evidence>
<dbReference type="EMBL" id="BLVP01000043">
    <property type="protein sequence ID" value="GFM38532.1"/>
    <property type="molecule type" value="Genomic_DNA"/>
</dbReference>
<dbReference type="InterPro" id="IPR045834">
    <property type="entry name" value="Csd3_N2"/>
</dbReference>
<dbReference type="SUPFAM" id="SSF51261">
    <property type="entry name" value="Duplicated hybrid motif"/>
    <property type="match status" value="1"/>
</dbReference>
<feature type="domain" description="M23ase beta-sheet core" evidence="8">
    <location>
        <begin position="256"/>
        <end position="352"/>
    </location>
</feature>
<comment type="subcellular location">
    <subcellularLocation>
        <location evidence="2">Cell envelope</location>
    </subcellularLocation>
</comment>
<evidence type="ECO:0000256" key="1">
    <source>
        <dbReference type="ARBA" id="ARBA00001947"/>
    </source>
</evidence>
<keyword evidence="11" id="KW-1185">Reference proteome</keyword>
<dbReference type="InterPro" id="IPR016047">
    <property type="entry name" value="M23ase_b-sheet_dom"/>
</dbReference>
<evidence type="ECO:0000256" key="4">
    <source>
        <dbReference type="ARBA" id="ARBA00022723"/>
    </source>
</evidence>
<evidence type="ECO:0000313" key="11">
    <source>
        <dbReference type="Proteomes" id="UP000503820"/>
    </source>
</evidence>
<protein>
    <submittedName>
        <fullName evidence="10">Peptidase M24</fullName>
    </submittedName>
</protein>
<dbReference type="GO" id="GO:0006508">
    <property type="term" value="P:proteolysis"/>
    <property type="evidence" value="ECO:0007669"/>
    <property type="project" value="UniProtKB-KW"/>
</dbReference>
<evidence type="ECO:0000256" key="7">
    <source>
        <dbReference type="ARBA" id="ARBA00023049"/>
    </source>
</evidence>
<evidence type="ECO:0000256" key="5">
    <source>
        <dbReference type="ARBA" id="ARBA00022801"/>
    </source>
</evidence>
<proteinExistence type="predicted"/>
<sequence length="399" mass="43897">MPAEQPVAMEKSAAPVPEEPKGPLLEVVAASVNNGQTASTILSDWLGTSDIHNLAEACKPVFDLCRIRAGQPYRVHTEDGALTRWEYEIDNDKFLVVDIAADAENGSKSYVPQVHDIHYDMETVSVSGIINSNLFEAVEKTGENAALAITLADIFGWEVDFIRDLRQGDSFSAVVEKRFRDGEFKGYRRVLAASFTNQGTRHEGYRMEDEHGVVQYYNAEGGNLRRAFLKAPLSFTRISSNFSHSRLHPVLKTYRPHHGVDYAAPTGTPVLAIGDGTVTKVASDHAAGKYVMLRHTNGYESGYLHFSSFAKGMKVGKRVRQGEVIGYVGATGYATGPHLDFRMKKNGAYVNPTKVISPRSEPVSKKKMEEFAKLVEAMRLKLDAETVAAGTETVPNNVN</sequence>
<evidence type="ECO:0000256" key="3">
    <source>
        <dbReference type="ARBA" id="ARBA00022670"/>
    </source>
</evidence>
<keyword evidence="5" id="KW-0378">Hydrolase</keyword>
<evidence type="ECO:0000256" key="2">
    <source>
        <dbReference type="ARBA" id="ARBA00004196"/>
    </source>
</evidence>